<evidence type="ECO:0000256" key="1">
    <source>
        <dbReference type="ARBA" id="ARBA00001974"/>
    </source>
</evidence>
<dbReference type="OrthoDB" id="9801699at2"/>
<evidence type="ECO:0000256" key="3">
    <source>
        <dbReference type="ARBA" id="ARBA00022827"/>
    </source>
</evidence>
<dbReference type="Gene3D" id="3.30.9.10">
    <property type="entry name" value="D-Amino Acid Oxidase, subunit A, domain 2"/>
    <property type="match status" value="1"/>
</dbReference>
<keyword evidence="3" id="KW-0274">FAD</keyword>
<name>A0A444LFD7_9HYPH</name>
<protein>
    <submittedName>
        <fullName evidence="7">NAD(P)/FAD-dependent oxidoreductase</fullName>
    </submittedName>
</protein>
<dbReference type="SUPFAM" id="SSF51905">
    <property type="entry name" value="FAD/NAD(P)-binding domain"/>
    <property type="match status" value="1"/>
</dbReference>
<organism evidence="7 8">
    <name type="scientific">Neorhizobium lilium</name>
    <dbReference type="NCBI Taxonomy" id="2503024"/>
    <lineage>
        <taxon>Bacteria</taxon>
        <taxon>Pseudomonadati</taxon>
        <taxon>Pseudomonadota</taxon>
        <taxon>Alphaproteobacteria</taxon>
        <taxon>Hyphomicrobiales</taxon>
        <taxon>Rhizobiaceae</taxon>
        <taxon>Rhizobium/Agrobacterium group</taxon>
        <taxon>Neorhizobium</taxon>
    </lineage>
</organism>
<evidence type="ECO:0000256" key="2">
    <source>
        <dbReference type="ARBA" id="ARBA00022630"/>
    </source>
</evidence>
<keyword evidence="8" id="KW-1185">Reference proteome</keyword>
<dbReference type="PANTHER" id="PTHR43104:SF4">
    <property type="entry name" value="L-2-HYDROXYGLUTARATE DEHYDROGENASE, MITOCHONDRIAL"/>
    <property type="match status" value="1"/>
</dbReference>
<dbReference type="EMBL" id="SBIP01000003">
    <property type="protein sequence ID" value="RWX76889.1"/>
    <property type="molecule type" value="Genomic_DNA"/>
</dbReference>
<dbReference type="Proteomes" id="UP000287687">
    <property type="component" value="Unassembled WGS sequence"/>
</dbReference>
<dbReference type="Pfam" id="PF01266">
    <property type="entry name" value="DAO"/>
    <property type="match status" value="1"/>
</dbReference>
<comment type="similarity">
    <text evidence="5">Belongs to the L2HGDH family.</text>
</comment>
<sequence length="386" mass="41123">MPEVVALDCVVIGGGVIGLAIARELALGGREVVLLEAEGAIGSVTSSRNSEVIHAGLYYATGSLKARLCVAGKRKLYDYCRERRIPHRQCGKLVVASNAQEVAYLQSLLGQAQANDVDDCRLIDGAELGRLEPQIKGFAALVSPSTGIIDSHGLMEAYLTDIEAHGGNVVLNAPVLRGQLFAKGVRLSVGGRDPVEVEARLVVNAAGLEAWSVSAAMEGLDPATIPERHYARGCYFSLRGAAPATRLIYPVPEKGGLGVHLTLDLAGQARFGPDVEWIDKIGYEIDPRRADRFYAVVRKYWPHLPDQALQPAYAGIRPKVVGPQGGGGDFVIQGPATTGHPGYIALYGMESPGLTASMAIAQLVHRLAFDEADSPGNLDKDYHEIA</sequence>
<evidence type="ECO:0000259" key="6">
    <source>
        <dbReference type="Pfam" id="PF01266"/>
    </source>
</evidence>
<keyword evidence="2" id="KW-0285">Flavoprotein</keyword>
<keyword evidence="4" id="KW-0560">Oxidoreductase</keyword>
<dbReference type="PANTHER" id="PTHR43104">
    <property type="entry name" value="L-2-HYDROXYGLUTARATE DEHYDROGENASE, MITOCHONDRIAL"/>
    <property type="match status" value="1"/>
</dbReference>
<dbReference type="AlphaFoldDB" id="A0A444LFD7"/>
<dbReference type="InterPro" id="IPR036188">
    <property type="entry name" value="FAD/NAD-bd_sf"/>
</dbReference>
<gene>
    <name evidence="7" type="ORF">EPK99_14555</name>
</gene>
<dbReference type="InterPro" id="IPR006076">
    <property type="entry name" value="FAD-dep_OxRdtase"/>
</dbReference>
<dbReference type="Gene3D" id="3.50.50.60">
    <property type="entry name" value="FAD/NAD(P)-binding domain"/>
    <property type="match status" value="1"/>
</dbReference>
<dbReference type="GO" id="GO:0047545">
    <property type="term" value="F:(S)-2-hydroxyglutarate dehydrogenase activity"/>
    <property type="evidence" value="ECO:0007669"/>
    <property type="project" value="TreeGrafter"/>
</dbReference>
<evidence type="ECO:0000256" key="5">
    <source>
        <dbReference type="ARBA" id="ARBA00037941"/>
    </source>
</evidence>
<feature type="domain" description="FAD dependent oxidoreductase" evidence="6">
    <location>
        <begin position="8"/>
        <end position="364"/>
    </location>
</feature>
<proteinExistence type="inferred from homology"/>
<evidence type="ECO:0000313" key="7">
    <source>
        <dbReference type="EMBL" id="RWX76889.1"/>
    </source>
</evidence>
<accession>A0A444LFD7</accession>
<comment type="cofactor">
    <cofactor evidence="1">
        <name>FAD</name>
        <dbReference type="ChEBI" id="CHEBI:57692"/>
    </cofactor>
</comment>
<evidence type="ECO:0000313" key="8">
    <source>
        <dbReference type="Proteomes" id="UP000287687"/>
    </source>
</evidence>
<dbReference type="RefSeq" id="WP_128443805.1">
    <property type="nucleotide sequence ID" value="NZ_SBIP01000003.1"/>
</dbReference>
<evidence type="ECO:0000256" key="4">
    <source>
        <dbReference type="ARBA" id="ARBA00023002"/>
    </source>
</evidence>
<reference evidence="7 8" key="1">
    <citation type="submission" date="2019-01" db="EMBL/GenBank/DDBJ databases">
        <title>The draft genome of Rhizobium sp. 24NR.</title>
        <authorList>
            <person name="Liu L."/>
            <person name="Liang L."/>
            <person name="Shi S."/>
            <person name="Xu L."/>
            <person name="Wang X."/>
            <person name="Li L."/>
            <person name="Zhang X."/>
        </authorList>
    </citation>
    <scope>NUCLEOTIDE SEQUENCE [LARGE SCALE GENOMIC DNA]</scope>
    <source>
        <strain evidence="7 8">24NR</strain>
    </source>
</reference>
<comment type="caution">
    <text evidence="7">The sequence shown here is derived from an EMBL/GenBank/DDBJ whole genome shotgun (WGS) entry which is preliminary data.</text>
</comment>